<dbReference type="GO" id="GO:0006631">
    <property type="term" value="P:fatty acid metabolic process"/>
    <property type="evidence" value="ECO:0007669"/>
    <property type="project" value="InterPro"/>
</dbReference>
<reference evidence="7" key="1">
    <citation type="journal article" date="2020" name="PLoS Negl. Trop. Dis.">
        <title>High-quality nuclear genome for Sarcoptes scabiei-A critical resource for a neglected parasite.</title>
        <authorList>
            <person name="Korhonen P.K."/>
            <person name="Gasser R.B."/>
            <person name="Ma G."/>
            <person name="Wang T."/>
            <person name="Stroehlein A.J."/>
            <person name="Young N.D."/>
            <person name="Ang C.S."/>
            <person name="Fernando D.D."/>
            <person name="Lu H.C."/>
            <person name="Taylor S."/>
            <person name="Reynolds S.L."/>
            <person name="Mofiz E."/>
            <person name="Najaraj S.H."/>
            <person name="Gowda H."/>
            <person name="Madugundu A."/>
            <person name="Renuse S."/>
            <person name="Holt D."/>
            <person name="Pandey A."/>
            <person name="Papenfuss A.T."/>
            <person name="Fischer K."/>
        </authorList>
    </citation>
    <scope>NUCLEOTIDE SEQUENCE [LARGE SCALE GENOMIC DNA]</scope>
</reference>
<evidence type="ECO:0000256" key="1">
    <source>
        <dbReference type="ARBA" id="ARBA00022771"/>
    </source>
</evidence>
<dbReference type="GO" id="GO:0016491">
    <property type="term" value="F:oxidoreductase activity"/>
    <property type="evidence" value="ECO:0007669"/>
    <property type="project" value="TreeGrafter"/>
</dbReference>
<evidence type="ECO:0000259" key="4">
    <source>
        <dbReference type="PROSITE" id="PS50089"/>
    </source>
</evidence>
<dbReference type="InterPro" id="IPR006176">
    <property type="entry name" value="3-OHacyl-CoA_DH_NAD-bd"/>
</dbReference>
<dbReference type="Pfam" id="PF02737">
    <property type="entry name" value="3HCDH_N"/>
    <property type="match status" value="1"/>
</dbReference>
<dbReference type="Gene3D" id="3.40.50.720">
    <property type="entry name" value="NAD(P)-binding Rossmann-like Domain"/>
    <property type="match status" value="1"/>
</dbReference>
<organism evidence="5">
    <name type="scientific">Sarcoptes scabiei</name>
    <name type="common">Itch mite</name>
    <name type="synonym">Acarus scabiei</name>
    <dbReference type="NCBI Taxonomy" id="52283"/>
    <lineage>
        <taxon>Eukaryota</taxon>
        <taxon>Metazoa</taxon>
        <taxon>Ecdysozoa</taxon>
        <taxon>Arthropoda</taxon>
        <taxon>Chelicerata</taxon>
        <taxon>Arachnida</taxon>
        <taxon>Acari</taxon>
        <taxon>Acariformes</taxon>
        <taxon>Sarcoptiformes</taxon>
        <taxon>Astigmata</taxon>
        <taxon>Psoroptidia</taxon>
        <taxon>Sarcoptoidea</taxon>
        <taxon>Sarcoptidae</taxon>
        <taxon>Sarcoptinae</taxon>
        <taxon>Sarcoptes</taxon>
    </lineage>
</organism>
<protein>
    <submittedName>
        <fullName evidence="5">Lambda-crystallin -like protein</fullName>
    </submittedName>
</protein>
<evidence type="ECO:0000313" key="6">
    <source>
        <dbReference type="EnsemblMetazoa" id="KAF7487920.1"/>
    </source>
</evidence>
<accession>A0A834VA74</accession>
<dbReference type="EMBL" id="WVUK01000066">
    <property type="protein sequence ID" value="KAF7487920.1"/>
    <property type="molecule type" value="Genomic_DNA"/>
</dbReference>
<name>A0A834VA74_SARSC</name>
<dbReference type="Gene3D" id="3.30.40.10">
    <property type="entry name" value="Zinc/RING finger domain, C3HC4 (zinc finger)"/>
    <property type="match status" value="1"/>
</dbReference>
<proteinExistence type="predicted"/>
<dbReference type="GO" id="GO:0008270">
    <property type="term" value="F:zinc ion binding"/>
    <property type="evidence" value="ECO:0007669"/>
    <property type="project" value="UniProtKB-KW"/>
</dbReference>
<evidence type="ECO:0000256" key="3">
    <source>
        <dbReference type="PROSITE-ProRule" id="PRU00175"/>
    </source>
</evidence>
<dbReference type="SUPFAM" id="SSF51735">
    <property type="entry name" value="NAD(P)-binding Rossmann-fold domains"/>
    <property type="match status" value="1"/>
</dbReference>
<dbReference type="Proteomes" id="UP000070412">
    <property type="component" value="Unassembled WGS sequence"/>
</dbReference>
<evidence type="ECO:0000313" key="7">
    <source>
        <dbReference type="Proteomes" id="UP000070412"/>
    </source>
</evidence>
<dbReference type="InterPro" id="IPR036291">
    <property type="entry name" value="NAD(P)-bd_dom_sf"/>
</dbReference>
<reference evidence="5" key="2">
    <citation type="submission" date="2020-01" db="EMBL/GenBank/DDBJ databases">
        <authorList>
            <person name="Korhonen P.K.K."/>
            <person name="Guangxu M.G."/>
            <person name="Wang T.W."/>
            <person name="Stroehlein A.J.S."/>
            <person name="Young N.D."/>
            <person name="Ang C.-S.A."/>
            <person name="Fernando D.W.F."/>
            <person name="Lu H.L."/>
            <person name="Taylor S.T."/>
            <person name="Ehtesham M.E.M."/>
            <person name="Najaraj S.H.N."/>
            <person name="Harsha G.H.G."/>
            <person name="Madugundu A.M."/>
            <person name="Renuse S.R."/>
            <person name="Holt D.H."/>
            <person name="Pandey A.P."/>
            <person name="Papenfuss A.P."/>
            <person name="Gasser R.B.G."/>
            <person name="Fischer K.F."/>
        </authorList>
    </citation>
    <scope>NUCLEOTIDE SEQUENCE</scope>
    <source>
        <strain evidence="5">SSS_KF_BRIS2020</strain>
    </source>
</reference>
<evidence type="ECO:0000313" key="5">
    <source>
        <dbReference type="EMBL" id="KAF7487920.1"/>
    </source>
</evidence>
<dbReference type="InterPro" id="IPR001841">
    <property type="entry name" value="Znf_RING"/>
</dbReference>
<dbReference type="OMA" id="CYECSKM"/>
<dbReference type="PANTHER" id="PTHR48075">
    <property type="entry name" value="3-HYDROXYACYL-COA DEHYDROGENASE FAMILY PROTEIN"/>
    <property type="match status" value="1"/>
</dbReference>
<dbReference type="PROSITE" id="PS50089">
    <property type="entry name" value="ZF_RING_2"/>
    <property type="match status" value="1"/>
</dbReference>
<dbReference type="PANTHER" id="PTHR48075:SF5">
    <property type="entry name" value="3-HYDROXYBUTYRYL-COA DEHYDROGENASE"/>
    <property type="match status" value="1"/>
</dbReference>
<keyword evidence="7" id="KW-1185">Reference proteome</keyword>
<dbReference type="SUPFAM" id="SSF57850">
    <property type="entry name" value="RING/U-box"/>
    <property type="match status" value="1"/>
</dbReference>
<dbReference type="GO" id="GO:0070403">
    <property type="term" value="F:NAD+ binding"/>
    <property type="evidence" value="ECO:0007669"/>
    <property type="project" value="InterPro"/>
</dbReference>
<feature type="domain" description="RING-type" evidence="4">
    <location>
        <begin position="258"/>
        <end position="297"/>
    </location>
</feature>
<dbReference type="InterPro" id="IPR013083">
    <property type="entry name" value="Znf_RING/FYVE/PHD"/>
</dbReference>
<dbReference type="Pfam" id="PF13920">
    <property type="entry name" value="zf-C3HC4_3"/>
    <property type="match status" value="1"/>
</dbReference>
<dbReference type="OrthoDB" id="2021159at2759"/>
<reference evidence="6" key="3">
    <citation type="submission" date="2022-06" db="UniProtKB">
        <authorList>
            <consortium name="EnsemblMetazoa"/>
        </authorList>
    </citation>
    <scope>IDENTIFICATION</scope>
</reference>
<dbReference type="AlphaFoldDB" id="A0A834VA74"/>
<sequence length="309" mass="35457">MVRTAVIGAGTLGIKVAGYLAYRGHEVRIYDSSSVVLNNVNQRISEDARICKEDGIMTNFKFLGDIYCFSKLEDAVRGALFIFECILDDLTIKQETFNLIVKYCSEKAILSTSTMRLQVDKVFEKVECKDRCLGVRFLYPVYYVPEVEILPIRSHTSVETLDRVRQFLEKMGQIAFFRSGNEPIVLNEQQRNSRREACIKQLIEGKSINNRFIQNIPNFGRMQLLGSKNQNQSTENENTIEIDSVADKQSLIIRNNECVICMDNQRDCVLHPCHHLCVCIKCGRLLLKRSDSCPICRRSISNAFRIYRS</sequence>
<evidence type="ECO:0000256" key="2">
    <source>
        <dbReference type="ARBA" id="ARBA00022833"/>
    </source>
</evidence>
<gene>
    <name evidence="5" type="ORF">SSS_7486</name>
</gene>
<keyword evidence="1 3" id="KW-0863">Zinc-finger</keyword>
<keyword evidence="2" id="KW-0862">Zinc</keyword>
<dbReference type="EnsemblMetazoa" id="SSS_7486s_mrna">
    <property type="protein sequence ID" value="KAF7487920.1"/>
    <property type="gene ID" value="SSS_7486"/>
</dbReference>
<keyword evidence="1 3" id="KW-0479">Metal-binding</keyword>